<dbReference type="VEuPathDB" id="CryptoDB:Cvel_10892"/>
<organism evidence="2">
    <name type="scientific">Chromera velia CCMP2878</name>
    <dbReference type="NCBI Taxonomy" id="1169474"/>
    <lineage>
        <taxon>Eukaryota</taxon>
        <taxon>Sar</taxon>
        <taxon>Alveolata</taxon>
        <taxon>Colpodellida</taxon>
        <taxon>Chromeraceae</taxon>
        <taxon>Chromera</taxon>
    </lineage>
</organism>
<name>A0A0G4I4C9_9ALVE</name>
<dbReference type="AlphaFoldDB" id="A0A0G4I4C9"/>
<reference evidence="2" key="1">
    <citation type="submission" date="2014-11" db="EMBL/GenBank/DDBJ databases">
        <authorList>
            <person name="Otto D Thomas"/>
            <person name="Naeem Raeece"/>
        </authorList>
    </citation>
    <scope>NUCLEOTIDE SEQUENCE</scope>
</reference>
<dbReference type="EMBL" id="CDMZ01005069">
    <property type="protein sequence ID" value="CEM51834.1"/>
    <property type="molecule type" value="Genomic_DNA"/>
</dbReference>
<proteinExistence type="predicted"/>
<protein>
    <submittedName>
        <fullName evidence="2">Uncharacterized protein</fullName>
    </submittedName>
</protein>
<feature type="region of interest" description="Disordered" evidence="1">
    <location>
        <begin position="1"/>
        <end position="21"/>
    </location>
</feature>
<sequence length="93" mass="10103">MGESLQLPPADVGQGDTWTEDSTTTYAGLNTFRTTYATGECPGQYRVRTNSQWASPRNPPGAFDHVLNGTGANLWTTEGVCTLDPQVPLVTWK</sequence>
<evidence type="ECO:0000256" key="1">
    <source>
        <dbReference type="SAM" id="MobiDB-lite"/>
    </source>
</evidence>
<accession>A0A0G4I4C9</accession>
<evidence type="ECO:0000313" key="2">
    <source>
        <dbReference type="EMBL" id="CEM51834.1"/>
    </source>
</evidence>
<gene>
    <name evidence="2" type="ORF">Cvel_10892</name>
</gene>